<name>A0A8J5L4A8_ZINOF</name>
<evidence type="ECO:0000313" key="2">
    <source>
        <dbReference type="EMBL" id="KAG6505302.1"/>
    </source>
</evidence>
<dbReference type="Gene3D" id="2.60.120.590">
    <property type="entry name" value="Alpha-ketoglutarate-dependent dioxygenase AlkB-like"/>
    <property type="match status" value="1"/>
</dbReference>
<dbReference type="Proteomes" id="UP000734854">
    <property type="component" value="Unassembled WGS sequence"/>
</dbReference>
<dbReference type="InterPro" id="IPR044842">
    <property type="entry name" value="ALKBH9B/ALKBH10B-like"/>
</dbReference>
<comment type="similarity">
    <text evidence="1">Belongs to the alkB family.</text>
</comment>
<accession>A0A8J5L4A8</accession>
<dbReference type="PANTHER" id="PTHR31447:SF2">
    <property type="entry name" value="RNA DEMETHYLASE ALKBH10B"/>
    <property type="match status" value="1"/>
</dbReference>
<evidence type="ECO:0008006" key="4">
    <source>
        <dbReference type="Google" id="ProtNLM"/>
    </source>
</evidence>
<sequence>MAAVVAGAGTSAAVPELYARDAMIAWFRSEFAAANAIIDALCSHLAQIGGAEEYESVFAAVHRRRLNWIPVLHMQKFFSISDISAELHSVAANRSPAKDKFHAVFRPEEKPKAIDIPPAKEEIAAAEEAVAEGVEIGVKYAAAAAEIPSDEAAYGSIEGAEIEEQAVAATEVYSGGDASDHKAVEDGDADKGSQEELGSVVEVNVCTERGDCLAPRPERIKISKGFVAKEAVKGHMASSILTSLGTISVNVVKGLKLYENIFSESELPSLVEYINELRLAGRRGELPGETYIFFNKQIKGNKREIIQLGVPLFQSATEEGASNIESIPSALQTVINHLVQWRLVPESKKPNSCIINFFDEDEHSQPYFKPPHLENPISTLLLSETTMAFGRSLISDHEGNYKGSLTLTVKEGYTNKLEFHFEIVLSLLVMRGNSADMARHVVCASPSKRMTITFVKVRTFTLHSDSPTAIQSNKAMTLWQSGNPTSPQKVPNGGIIAYGPPAMIPATWGLTLRTPVVMLAPPPRAVVMNPIKKVSRNGTGVFLPWAIGPKKYTKHLPPRIQKRRLLALPSPLEAQA</sequence>
<protein>
    <recommendedName>
        <fullName evidence="4">Fe2OG dioxygenase domain-containing protein</fullName>
    </recommendedName>
</protein>
<keyword evidence="3" id="KW-1185">Reference proteome</keyword>
<dbReference type="EMBL" id="JACMSC010000010">
    <property type="protein sequence ID" value="KAG6505302.1"/>
    <property type="molecule type" value="Genomic_DNA"/>
</dbReference>
<dbReference type="GO" id="GO:0032451">
    <property type="term" value="F:demethylase activity"/>
    <property type="evidence" value="ECO:0007669"/>
    <property type="project" value="InterPro"/>
</dbReference>
<dbReference type="GO" id="GO:0006402">
    <property type="term" value="P:mRNA catabolic process"/>
    <property type="evidence" value="ECO:0007669"/>
    <property type="project" value="InterPro"/>
</dbReference>
<comment type="caution">
    <text evidence="2">The sequence shown here is derived from an EMBL/GenBank/DDBJ whole genome shotgun (WGS) entry which is preliminary data.</text>
</comment>
<evidence type="ECO:0000313" key="3">
    <source>
        <dbReference type="Proteomes" id="UP000734854"/>
    </source>
</evidence>
<dbReference type="GO" id="GO:0003729">
    <property type="term" value="F:mRNA binding"/>
    <property type="evidence" value="ECO:0007669"/>
    <property type="project" value="InterPro"/>
</dbReference>
<gene>
    <name evidence="2" type="ORF">ZIOFF_037657</name>
</gene>
<dbReference type="AlphaFoldDB" id="A0A8J5L4A8"/>
<dbReference type="SUPFAM" id="SSF51197">
    <property type="entry name" value="Clavaminate synthase-like"/>
    <property type="match status" value="1"/>
</dbReference>
<organism evidence="2 3">
    <name type="scientific">Zingiber officinale</name>
    <name type="common">Ginger</name>
    <name type="synonym">Amomum zingiber</name>
    <dbReference type="NCBI Taxonomy" id="94328"/>
    <lineage>
        <taxon>Eukaryota</taxon>
        <taxon>Viridiplantae</taxon>
        <taxon>Streptophyta</taxon>
        <taxon>Embryophyta</taxon>
        <taxon>Tracheophyta</taxon>
        <taxon>Spermatophyta</taxon>
        <taxon>Magnoliopsida</taxon>
        <taxon>Liliopsida</taxon>
        <taxon>Zingiberales</taxon>
        <taxon>Zingiberaceae</taxon>
        <taxon>Zingiber</taxon>
    </lineage>
</organism>
<reference evidence="2 3" key="1">
    <citation type="submission" date="2020-08" db="EMBL/GenBank/DDBJ databases">
        <title>Plant Genome Project.</title>
        <authorList>
            <person name="Zhang R.-G."/>
        </authorList>
    </citation>
    <scope>NUCLEOTIDE SEQUENCE [LARGE SCALE GENOMIC DNA]</scope>
    <source>
        <tissue evidence="2">Rhizome</tissue>
    </source>
</reference>
<evidence type="ECO:0000256" key="1">
    <source>
        <dbReference type="ARBA" id="ARBA00007879"/>
    </source>
</evidence>
<dbReference type="PANTHER" id="PTHR31447">
    <property type="entry name" value="HYDROXYPROLINE-RICH GLYCOPROTEIN FAMILY PROTEIN-RELATED"/>
    <property type="match status" value="1"/>
</dbReference>
<proteinExistence type="inferred from homology"/>
<dbReference type="InterPro" id="IPR037151">
    <property type="entry name" value="AlkB-like_sf"/>
</dbReference>